<name>A0ABY9JS05_9BACI</name>
<evidence type="ECO:0000313" key="3">
    <source>
        <dbReference type="Proteomes" id="UP001197974"/>
    </source>
</evidence>
<gene>
    <name evidence="2" type="ORF">LC087_15815</name>
</gene>
<organism evidence="2 3">
    <name type="scientific">Bacillus carboniphilus</name>
    <dbReference type="NCBI Taxonomy" id="86663"/>
    <lineage>
        <taxon>Bacteria</taxon>
        <taxon>Bacillati</taxon>
        <taxon>Bacillota</taxon>
        <taxon>Bacilli</taxon>
        <taxon>Bacillales</taxon>
        <taxon>Bacillaceae</taxon>
        <taxon>Bacillus</taxon>
    </lineage>
</organism>
<keyword evidence="1" id="KW-0812">Transmembrane</keyword>
<protein>
    <submittedName>
        <fullName evidence="2">Uncharacterized protein</fullName>
    </submittedName>
</protein>
<feature type="transmembrane region" description="Helical" evidence="1">
    <location>
        <begin position="21"/>
        <end position="39"/>
    </location>
</feature>
<dbReference type="Proteomes" id="UP001197974">
    <property type="component" value="Chromosome"/>
</dbReference>
<sequence length="103" mass="11844">MKKFLNLFFEEERNQSKGYKTLVSISMVLFSIEAINTWVLHIQWLSSIVVLILFLLGVVFAILAIMEKGKKIRINVMKIKESTKNDLSQLAGLMEQLAWLSNV</sequence>
<feature type="transmembrane region" description="Helical" evidence="1">
    <location>
        <begin position="45"/>
        <end position="65"/>
    </location>
</feature>
<evidence type="ECO:0000256" key="1">
    <source>
        <dbReference type="SAM" id="Phobius"/>
    </source>
</evidence>
<dbReference type="EMBL" id="CP129013">
    <property type="protein sequence ID" value="WLR42189.1"/>
    <property type="molecule type" value="Genomic_DNA"/>
</dbReference>
<reference evidence="2 3" key="1">
    <citation type="submission" date="2023-06" db="EMBL/GenBank/DDBJ databases">
        <title>Five Gram-positive bacteria isolated from mangrove sediments in Shenzhen, Guangdong, China.</title>
        <authorList>
            <person name="Yu S."/>
            <person name="Zheng W."/>
            <person name="Huang Y."/>
        </authorList>
    </citation>
    <scope>NUCLEOTIDE SEQUENCE [LARGE SCALE GENOMIC DNA]</scope>
    <source>
        <strain evidence="2 3">SaN35-3</strain>
    </source>
</reference>
<keyword evidence="3" id="KW-1185">Reference proteome</keyword>
<dbReference type="RefSeq" id="WP_226542763.1">
    <property type="nucleotide sequence ID" value="NZ_CP129013.1"/>
</dbReference>
<accession>A0ABY9JS05</accession>
<keyword evidence="1" id="KW-1133">Transmembrane helix</keyword>
<evidence type="ECO:0000313" key="2">
    <source>
        <dbReference type="EMBL" id="WLR42189.1"/>
    </source>
</evidence>
<keyword evidence="1" id="KW-0472">Membrane</keyword>
<proteinExistence type="predicted"/>